<evidence type="ECO:0000313" key="4">
    <source>
        <dbReference type="Proteomes" id="UP001515480"/>
    </source>
</evidence>
<feature type="compositionally biased region" description="Low complexity" evidence="1">
    <location>
        <begin position="293"/>
        <end position="312"/>
    </location>
</feature>
<reference evidence="3 4" key="1">
    <citation type="journal article" date="2024" name="Science">
        <title>Giant polyketide synthase enzymes in the biosynthesis of giant marine polyether toxins.</title>
        <authorList>
            <person name="Fallon T.R."/>
            <person name="Shende V.V."/>
            <person name="Wierzbicki I.H."/>
            <person name="Pendleton A.L."/>
            <person name="Watervoot N.F."/>
            <person name="Auber R.P."/>
            <person name="Gonzalez D.J."/>
            <person name="Wisecaver J.H."/>
            <person name="Moore B.S."/>
        </authorList>
    </citation>
    <scope>NUCLEOTIDE SEQUENCE [LARGE SCALE GENOMIC DNA]</scope>
    <source>
        <strain evidence="3 4">12B1</strain>
    </source>
</reference>
<evidence type="ECO:0000313" key="3">
    <source>
        <dbReference type="EMBL" id="KAL1507081.1"/>
    </source>
</evidence>
<dbReference type="InterPro" id="IPR006614">
    <property type="entry name" value="Peroxin/Ferlin"/>
</dbReference>
<organism evidence="3 4">
    <name type="scientific">Prymnesium parvum</name>
    <name type="common">Toxic golden alga</name>
    <dbReference type="NCBI Taxonomy" id="97485"/>
    <lineage>
        <taxon>Eukaryota</taxon>
        <taxon>Haptista</taxon>
        <taxon>Haptophyta</taxon>
        <taxon>Prymnesiophyceae</taxon>
        <taxon>Prymnesiales</taxon>
        <taxon>Prymnesiaceae</taxon>
        <taxon>Prymnesium</taxon>
    </lineage>
</organism>
<feature type="compositionally biased region" description="Low complexity" evidence="1">
    <location>
        <begin position="323"/>
        <end position="333"/>
    </location>
</feature>
<comment type="caution">
    <text evidence="3">The sequence shown here is derived from an EMBL/GenBank/DDBJ whole genome shotgun (WGS) entry which is preliminary data.</text>
</comment>
<feature type="compositionally biased region" description="Acidic residues" evidence="1">
    <location>
        <begin position="357"/>
        <end position="384"/>
    </location>
</feature>
<feature type="region of interest" description="Disordered" evidence="1">
    <location>
        <begin position="621"/>
        <end position="645"/>
    </location>
</feature>
<feature type="compositionally biased region" description="Low complexity" evidence="1">
    <location>
        <begin position="182"/>
        <end position="192"/>
    </location>
</feature>
<dbReference type="EMBL" id="JBGBPQ010000018">
    <property type="protein sequence ID" value="KAL1507081.1"/>
    <property type="molecule type" value="Genomic_DNA"/>
</dbReference>
<sequence>MSNPLVRQSAAAPPPAVADETHLRELLEALRPAAASRSLHVAFELPQTLAEFLFKLVLPTPLPSAAEVNASLARLLHGTDAQRRLWLFETFAADGVIGHDAMSQLVLTHVAASELISPGSGAAAALPLLELVDSAFPCHPPAFSPPHPPCTRLSARQRQSAAAALSVFDDADDTEPESADLPPSNSASTRSRATSDEHYALKEAGKEEEAPEGTEKAEVEAMDKPQGAGVVREAGAEAEAVDGGKADMEKREEAEAEGMAKAEKEEEELGGELAAEGMEERKEETNAVGQRQEGSGIEAEAEAAAYGKAEGTGAEREKREAEAGAVEGVATDAEGGEKENAKRERDGEAEERKSAEASEEEDADDADAEEEEDTEVDLELEPEAEAAGGAEAEEPQDAAGEACAPRPKREGSVESDWAYEEASAARTSRALRLARASLAALSWRRAAPPAAWHPEAMGRAEFSAWAEAAERKVRRSLSGPFALVLRRCLVETDAKTVVARLEAWRPARRQSVAVVEERYENQRWAPRGGFSARHLLAAERGPFSDGRGGQSSAALEDGWRLADGWAWADAPILDPLAEGEGWEYAPSWGAAVWKPQRSSLCFVRRRKWVRVRVPSEALVGRGGDRESRASLCSAGDTPAPLGESV</sequence>
<dbReference type="GO" id="GO:0016020">
    <property type="term" value="C:membrane"/>
    <property type="evidence" value="ECO:0007669"/>
    <property type="project" value="InterPro"/>
</dbReference>
<name>A0AB34IV68_PRYPA</name>
<feature type="compositionally biased region" description="Basic and acidic residues" evidence="1">
    <location>
        <begin position="242"/>
        <end position="264"/>
    </location>
</feature>
<gene>
    <name evidence="3" type="ORF">AB1Y20_007942</name>
</gene>
<feature type="domain" description="Peroxin/Ferlin" evidence="2">
    <location>
        <begin position="581"/>
        <end position="615"/>
    </location>
</feature>
<feature type="compositionally biased region" description="Basic and acidic residues" evidence="1">
    <location>
        <begin position="193"/>
        <end position="223"/>
    </location>
</feature>
<feature type="compositionally biased region" description="Low complexity" evidence="1">
    <location>
        <begin position="227"/>
        <end position="241"/>
    </location>
</feature>
<feature type="compositionally biased region" description="Basic and acidic residues" evidence="1">
    <location>
        <begin position="313"/>
        <end position="322"/>
    </location>
</feature>
<feature type="compositionally biased region" description="Basic and acidic residues" evidence="1">
    <location>
        <begin position="335"/>
        <end position="356"/>
    </location>
</feature>
<dbReference type="SMART" id="SM00694">
    <property type="entry name" value="DysFC"/>
    <property type="match status" value="1"/>
</dbReference>
<evidence type="ECO:0000256" key="1">
    <source>
        <dbReference type="SAM" id="MobiDB-lite"/>
    </source>
</evidence>
<proteinExistence type="predicted"/>
<dbReference type="AlphaFoldDB" id="A0AB34IV68"/>
<accession>A0AB34IV68</accession>
<protein>
    <recommendedName>
        <fullName evidence="2">Peroxin/Ferlin domain-containing protein</fullName>
    </recommendedName>
</protein>
<keyword evidence="4" id="KW-1185">Reference proteome</keyword>
<evidence type="ECO:0000259" key="2">
    <source>
        <dbReference type="SMART" id="SM00694"/>
    </source>
</evidence>
<feature type="region of interest" description="Disordered" evidence="1">
    <location>
        <begin position="171"/>
        <end position="416"/>
    </location>
</feature>
<dbReference type="Proteomes" id="UP001515480">
    <property type="component" value="Unassembled WGS sequence"/>
</dbReference>